<dbReference type="EMBL" id="JACTNZ010000001">
    <property type="protein sequence ID" value="KAG5567225.1"/>
    <property type="molecule type" value="Genomic_DNA"/>
</dbReference>
<dbReference type="PANTHER" id="PTHR14241">
    <property type="entry name" value="INTERFERON-INDUCED PROTEIN 44"/>
    <property type="match status" value="1"/>
</dbReference>
<dbReference type="PANTHER" id="PTHR14241:SF32">
    <property type="entry name" value="VWFA DOMAIN-CONTAINING PROTEIN-RELATED"/>
    <property type="match status" value="1"/>
</dbReference>
<feature type="region of interest" description="Disordered" evidence="1">
    <location>
        <begin position="1"/>
        <end position="52"/>
    </location>
</feature>
<evidence type="ECO:0000256" key="1">
    <source>
        <dbReference type="SAM" id="MobiDB-lite"/>
    </source>
</evidence>
<gene>
    <name evidence="2" type="ORF">RHGRI_002698</name>
</gene>
<dbReference type="Proteomes" id="UP000823749">
    <property type="component" value="Chromosome 1"/>
</dbReference>
<dbReference type="AlphaFoldDB" id="A0AAV6LR35"/>
<keyword evidence="3" id="KW-1185">Reference proteome</keyword>
<evidence type="ECO:0008006" key="4">
    <source>
        <dbReference type="Google" id="ProtNLM"/>
    </source>
</evidence>
<name>A0AAV6LR35_9ERIC</name>
<proteinExistence type="predicted"/>
<evidence type="ECO:0000313" key="2">
    <source>
        <dbReference type="EMBL" id="KAG5567225.1"/>
    </source>
</evidence>
<evidence type="ECO:0000313" key="3">
    <source>
        <dbReference type="Proteomes" id="UP000823749"/>
    </source>
</evidence>
<organism evidence="2 3">
    <name type="scientific">Rhododendron griersonianum</name>
    <dbReference type="NCBI Taxonomy" id="479676"/>
    <lineage>
        <taxon>Eukaryota</taxon>
        <taxon>Viridiplantae</taxon>
        <taxon>Streptophyta</taxon>
        <taxon>Embryophyta</taxon>
        <taxon>Tracheophyta</taxon>
        <taxon>Spermatophyta</taxon>
        <taxon>Magnoliopsida</taxon>
        <taxon>eudicotyledons</taxon>
        <taxon>Gunneridae</taxon>
        <taxon>Pentapetalae</taxon>
        <taxon>asterids</taxon>
        <taxon>Ericales</taxon>
        <taxon>Ericaceae</taxon>
        <taxon>Ericoideae</taxon>
        <taxon>Rhodoreae</taxon>
        <taxon>Rhododendron</taxon>
    </lineage>
</organism>
<accession>A0AAV6LR35</accession>
<dbReference type="Gene3D" id="3.40.50.300">
    <property type="entry name" value="P-loop containing nucleotide triphosphate hydrolases"/>
    <property type="match status" value="1"/>
</dbReference>
<reference evidence="2" key="1">
    <citation type="submission" date="2020-08" db="EMBL/GenBank/DDBJ databases">
        <title>Plant Genome Project.</title>
        <authorList>
            <person name="Zhang R.-G."/>
        </authorList>
    </citation>
    <scope>NUCLEOTIDE SEQUENCE</scope>
    <source>
        <strain evidence="2">WSP0</strain>
        <tissue evidence="2">Leaf</tissue>
    </source>
</reference>
<protein>
    <recommendedName>
        <fullName evidence="4">P-loop containing nucleoside triphosphate hydrolases superfamily protein</fullName>
    </recommendedName>
</protein>
<comment type="caution">
    <text evidence="2">The sequence shown here is derived from an EMBL/GenBank/DDBJ whole genome shotgun (WGS) entry which is preliminary data.</text>
</comment>
<dbReference type="InterPro" id="IPR027417">
    <property type="entry name" value="P-loop_NTPase"/>
</dbReference>
<sequence>MGGDTASSVVSSSEEESMLEQEYPQLSLRLPTPIGRKEGSSPKDGNGGTLGGEKRVDFGVYEDVGRWVSSSCFDERRKHGAYRDVLENYNELRRRSEDLDAAKSKILSYASATSAELRQSYILDSYYPGAWMEAAGGMKLIDYDVPNTTSLLVIGPKGSGKSSLVNRISRVFEDDNFVKFNPLVPDNASVGDGTYFLQEYMIPRDSTSFCLYDTRSLSDESSTNREMLTHWMTTGVRHGELVIRDSDSSSLKTRLKCKARQSGYGSHEIRMVNFVIFVVNGVSILKSMYADDEAEKQYSEMVATTFSCPFLSFKDDKPVIVVTHGDLLSLSDRARVRVHLGELLGISPTKQIFDIPESCDKATELAIVDMLRYSLEHADRNLPVKEWVPRKLNREVTKFINHRKFLLPPY</sequence>
<dbReference type="SUPFAM" id="SSF52540">
    <property type="entry name" value="P-loop containing nucleoside triphosphate hydrolases"/>
    <property type="match status" value="1"/>
</dbReference>